<sequence>MEGLARPVDSSGLGKLSVTHDYKRHGTTSLYAAFNILTGKVIGRITQPHRAKKFLDFLRQIDRETPKALDLHLILDNSSTHKTPEVKAWLAKHDRFKLHFTRLS</sequence>
<dbReference type="Proteomes" id="UP000198762">
    <property type="component" value="Unassembled WGS sequence"/>
</dbReference>
<protein>
    <submittedName>
        <fullName evidence="2">DDE superfamily endonuclease</fullName>
    </submittedName>
</protein>
<dbReference type="AlphaFoldDB" id="A0A1I0HKF3"/>
<dbReference type="EMBL" id="FOHZ01000030">
    <property type="protein sequence ID" value="SET84517.1"/>
    <property type="molecule type" value="Genomic_DNA"/>
</dbReference>
<organism evidence="2 3">
    <name type="scientific">Marinobacter segnicrescens</name>
    <dbReference type="NCBI Taxonomy" id="430453"/>
    <lineage>
        <taxon>Bacteria</taxon>
        <taxon>Pseudomonadati</taxon>
        <taxon>Pseudomonadota</taxon>
        <taxon>Gammaproteobacteria</taxon>
        <taxon>Pseudomonadales</taxon>
        <taxon>Marinobacteraceae</taxon>
        <taxon>Marinobacter</taxon>
    </lineage>
</organism>
<evidence type="ECO:0000313" key="2">
    <source>
        <dbReference type="EMBL" id="SET84517.1"/>
    </source>
</evidence>
<evidence type="ECO:0000313" key="3">
    <source>
        <dbReference type="Proteomes" id="UP000198762"/>
    </source>
</evidence>
<keyword evidence="2" id="KW-0540">Nuclease</keyword>
<keyword evidence="2" id="KW-0255">Endonuclease</keyword>
<keyword evidence="3" id="KW-1185">Reference proteome</keyword>
<keyword evidence="2" id="KW-0378">Hydrolase</keyword>
<dbReference type="STRING" id="430453.SAMN04487962_13029"/>
<accession>A0A1I0HKF3</accession>
<dbReference type="Pfam" id="PF13358">
    <property type="entry name" value="DDE_3"/>
    <property type="match status" value="1"/>
</dbReference>
<proteinExistence type="predicted"/>
<name>A0A1I0HKF3_9GAMM</name>
<gene>
    <name evidence="2" type="ORF">SAMN04487962_13029</name>
</gene>
<reference evidence="3" key="1">
    <citation type="submission" date="2016-10" db="EMBL/GenBank/DDBJ databases">
        <authorList>
            <person name="Varghese N."/>
            <person name="Submissions S."/>
        </authorList>
    </citation>
    <scope>NUCLEOTIDE SEQUENCE [LARGE SCALE GENOMIC DNA]</scope>
    <source>
        <strain evidence="3">CGMCC 1.6489</strain>
    </source>
</reference>
<evidence type="ECO:0000259" key="1">
    <source>
        <dbReference type="Pfam" id="PF13358"/>
    </source>
</evidence>
<dbReference type="GO" id="GO:0004519">
    <property type="term" value="F:endonuclease activity"/>
    <property type="evidence" value="ECO:0007669"/>
    <property type="project" value="UniProtKB-KW"/>
</dbReference>
<dbReference type="InterPro" id="IPR038717">
    <property type="entry name" value="Tc1-like_DDE_dom"/>
</dbReference>
<feature type="domain" description="Tc1-like transposase DDE" evidence="1">
    <location>
        <begin position="18"/>
        <end position="101"/>
    </location>
</feature>